<sequence>MPNNIEITLSANARRLDEAINRSSKTIHNFGDKSIAVLNRVGRTIRHVGDQVMTPFAGIASAAGIAVVGKSMMDFDARLARMAIQAKMSKKEMYQLKDNLFAIGRETYRSPIELLEAMEPIIEKSGNLELAVGALRDMGYAGSASGAAMKDIGSVVSTLHDKFGIAKKDIKAALDILIDQGNEGAFTLKQIGDLGERLFTSAASWGVQGMQGVREFGAFIQLARGGTGSAEQATTATERAISDMIQNRKKIEKMTGFSIIDAEESKKQGRAVFKNFVYVIKEIVRRTKGDRTKLDQFFGEESIRAINWIAESYKKFGDFRMFDNFTKRGGDGKETMREFAFWTGMTAAKAEQFRTTLLKFANDNLARPVEKLGEALDFLNNHPVVTKGGIWAILGLGGTVGTMKLWDFIKDIYEVFMGKRSRKTGGSGDPGEIGGVQRVYVVNMPSNFGNPLPGPGTPPGVPPVAKRSLPTLLKSALPWIARYLPLTAGTYATYEAIDYMDKPDVKAESLRRLAEAAAVDRRLKESTQTIINMRINVDQAGRSVAETDNMNAKLNIILNRGKQGR</sequence>
<evidence type="ECO:0000256" key="1">
    <source>
        <dbReference type="ARBA" id="ARBA00022612"/>
    </source>
</evidence>
<dbReference type="PANTHER" id="PTHR37813:SF1">
    <property type="entry name" value="FELS-2 PROPHAGE PROTEIN"/>
    <property type="match status" value="1"/>
</dbReference>
<dbReference type="EMBL" id="JAAYEE010000199">
    <property type="protein sequence ID" value="NLW35993.1"/>
    <property type="molecule type" value="Genomic_DNA"/>
</dbReference>
<evidence type="ECO:0000313" key="4">
    <source>
        <dbReference type="Proteomes" id="UP000777265"/>
    </source>
</evidence>
<comment type="caution">
    <text evidence="3">The sequence shown here is derived from an EMBL/GenBank/DDBJ whole genome shotgun (WGS) entry which is preliminary data.</text>
</comment>
<name>A0A971M515_9BACT</name>
<dbReference type="NCBIfam" id="TIGR01760">
    <property type="entry name" value="tape_meas_TP901"/>
    <property type="match status" value="1"/>
</dbReference>
<organism evidence="3 4">
    <name type="scientific">Syntrophorhabdus aromaticivorans</name>
    <dbReference type="NCBI Taxonomy" id="328301"/>
    <lineage>
        <taxon>Bacteria</taxon>
        <taxon>Pseudomonadati</taxon>
        <taxon>Thermodesulfobacteriota</taxon>
        <taxon>Syntrophorhabdia</taxon>
        <taxon>Syntrophorhabdales</taxon>
        <taxon>Syntrophorhabdaceae</taxon>
        <taxon>Syntrophorhabdus</taxon>
    </lineage>
</organism>
<protein>
    <submittedName>
        <fullName evidence="3">Phage tail tape measure protein</fullName>
    </submittedName>
</protein>
<gene>
    <name evidence="3" type="ORF">GXY80_11015</name>
</gene>
<evidence type="ECO:0000313" key="3">
    <source>
        <dbReference type="EMBL" id="NLW35993.1"/>
    </source>
</evidence>
<dbReference type="PANTHER" id="PTHR37813">
    <property type="entry name" value="FELS-2 PROPHAGE PROTEIN"/>
    <property type="match status" value="1"/>
</dbReference>
<dbReference type="Proteomes" id="UP000777265">
    <property type="component" value="Unassembled WGS sequence"/>
</dbReference>
<evidence type="ECO:0000259" key="2">
    <source>
        <dbReference type="Pfam" id="PF10145"/>
    </source>
</evidence>
<proteinExistence type="predicted"/>
<reference evidence="3" key="2">
    <citation type="submission" date="2020-01" db="EMBL/GenBank/DDBJ databases">
        <authorList>
            <person name="Campanaro S."/>
        </authorList>
    </citation>
    <scope>NUCLEOTIDE SEQUENCE</scope>
    <source>
        <strain evidence="3">AS06rmzACSIP_7</strain>
    </source>
</reference>
<dbReference type="Pfam" id="PF10145">
    <property type="entry name" value="PhageMin_Tail"/>
    <property type="match status" value="1"/>
</dbReference>
<dbReference type="AlphaFoldDB" id="A0A971M515"/>
<accession>A0A971M515</accession>
<reference evidence="3" key="1">
    <citation type="journal article" date="2020" name="Biotechnol. Biofuels">
        <title>New insights from the biogas microbiome by comprehensive genome-resolved metagenomics of nearly 1600 species originating from multiple anaerobic digesters.</title>
        <authorList>
            <person name="Campanaro S."/>
            <person name="Treu L."/>
            <person name="Rodriguez-R L.M."/>
            <person name="Kovalovszki A."/>
            <person name="Ziels R.M."/>
            <person name="Maus I."/>
            <person name="Zhu X."/>
            <person name="Kougias P.G."/>
            <person name="Basile A."/>
            <person name="Luo G."/>
            <person name="Schluter A."/>
            <person name="Konstantinidis K.T."/>
            <person name="Angelidaki I."/>
        </authorList>
    </citation>
    <scope>NUCLEOTIDE SEQUENCE</scope>
    <source>
        <strain evidence="3">AS06rmzACSIP_7</strain>
    </source>
</reference>
<keyword evidence="1" id="KW-1188">Viral release from host cell</keyword>
<dbReference type="InterPro" id="IPR010090">
    <property type="entry name" value="Phage_tape_meas"/>
</dbReference>
<feature type="domain" description="Phage tail tape measure protein" evidence="2">
    <location>
        <begin position="103"/>
        <end position="289"/>
    </location>
</feature>